<evidence type="ECO:0000256" key="2">
    <source>
        <dbReference type="ARBA" id="ARBA00023157"/>
    </source>
</evidence>
<evidence type="ECO:0000313" key="5">
    <source>
        <dbReference type="EMBL" id="GFU44468.1"/>
    </source>
</evidence>
<keyword evidence="1" id="KW-0646">Protease inhibitor</keyword>
<gene>
    <name evidence="4" type="ORF">NPIL_587921</name>
    <name evidence="5" type="ORF">NPIL_652211</name>
</gene>
<feature type="non-terminal residue" evidence="4">
    <location>
        <position position="1"/>
    </location>
</feature>
<evidence type="ECO:0000256" key="1">
    <source>
        <dbReference type="ARBA" id="ARBA00022690"/>
    </source>
</evidence>
<dbReference type="SUPFAM" id="SSF57567">
    <property type="entry name" value="Serine protease inhibitors"/>
    <property type="match status" value="1"/>
</dbReference>
<reference evidence="4" key="1">
    <citation type="submission" date="2020-08" db="EMBL/GenBank/DDBJ databases">
        <title>Multicomponent nature underlies the extraordinary mechanical properties of spider dragline silk.</title>
        <authorList>
            <person name="Kono N."/>
            <person name="Nakamura H."/>
            <person name="Mori M."/>
            <person name="Yoshida Y."/>
            <person name="Ohtoshi R."/>
            <person name="Malay A.D."/>
            <person name="Moran D.A.P."/>
            <person name="Tomita M."/>
            <person name="Numata K."/>
            <person name="Arakawa K."/>
        </authorList>
    </citation>
    <scope>NUCLEOTIDE SEQUENCE</scope>
</reference>
<dbReference type="Pfam" id="PF01826">
    <property type="entry name" value="TIL"/>
    <property type="match status" value="1"/>
</dbReference>
<dbReference type="EMBL" id="BMAW01132691">
    <property type="protein sequence ID" value="GFU44468.1"/>
    <property type="molecule type" value="Genomic_DNA"/>
</dbReference>
<evidence type="ECO:0000313" key="4">
    <source>
        <dbReference type="EMBL" id="GFS86395.1"/>
    </source>
</evidence>
<dbReference type="Proteomes" id="UP000887013">
    <property type="component" value="Unassembled WGS sequence"/>
</dbReference>
<dbReference type="PANTHER" id="PTHR23259:SF70">
    <property type="entry name" value="ACCESSORY GLAND PROTEIN ACP62F-RELATED"/>
    <property type="match status" value="1"/>
</dbReference>
<dbReference type="EMBL" id="BMAW01052595">
    <property type="protein sequence ID" value="GFS86395.1"/>
    <property type="molecule type" value="Genomic_DNA"/>
</dbReference>
<keyword evidence="2" id="KW-1015">Disulfide bond</keyword>
<protein>
    <recommendedName>
        <fullName evidence="3">TIL domain-containing protein</fullName>
    </recommendedName>
</protein>
<dbReference type="PANTHER" id="PTHR23259">
    <property type="entry name" value="RIDDLE"/>
    <property type="match status" value="1"/>
</dbReference>
<organism evidence="4 6">
    <name type="scientific">Nephila pilipes</name>
    <name type="common">Giant wood spider</name>
    <name type="synonym">Nephila maculata</name>
    <dbReference type="NCBI Taxonomy" id="299642"/>
    <lineage>
        <taxon>Eukaryota</taxon>
        <taxon>Metazoa</taxon>
        <taxon>Ecdysozoa</taxon>
        <taxon>Arthropoda</taxon>
        <taxon>Chelicerata</taxon>
        <taxon>Arachnida</taxon>
        <taxon>Araneae</taxon>
        <taxon>Araneomorphae</taxon>
        <taxon>Entelegynae</taxon>
        <taxon>Araneoidea</taxon>
        <taxon>Nephilidae</taxon>
        <taxon>Nephila</taxon>
    </lineage>
</organism>
<dbReference type="CDD" id="cd19941">
    <property type="entry name" value="TIL"/>
    <property type="match status" value="1"/>
</dbReference>
<dbReference type="AlphaFoldDB" id="A0A8X6T7T6"/>
<keyword evidence="6" id="KW-1185">Reference proteome</keyword>
<feature type="domain" description="TIL" evidence="3">
    <location>
        <begin position="3"/>
        <end position="60"/>
    </location>
</feature>
<evidence type="ECO:0000313" key="6">
    <source>
        <dbReference type="Proteomes" id="UP000887013"/>
    </source>
</evidence>
<dbReference type="OrthoDB" id="6415666at2759"/>
<dbReference type="InterPro" id="IPR002919">
    <property type="entry name" value="TIL_dom"/>
</dbReference>
<dbReference type="InterPro" id="IPR051368">
    <property type="entry name" value="SerProtInhib-TIL_Domain"/>
</dbReference>
<accession>A0A8X6T7T6</accession>
<dbReference type="GO" id="GO:0030414">
    <property type="term" value="F:peptidase inhibitor activity"/>
    <property type="evidence" value="ECO:0007669"/>
    <property type="project" value="UniProtKB-KW"/>
</dbReference>
<comment type="caution">
    <text evidence="4">The sequence shown here is derived from an EMBL/GenBank/DDBJ whole genome shotgun (WGS) entry which is preliminary data.</text>
</comment>
<sequence>SQCPKHQHEESCATNCPITCKNRNNPPKFCSDVCFNGCVCDEGYIKLNDKNGPCVEPCDCPS</sequence>
<evidence type="ECO:0000259" key="3">
    <source>
        <dbReference type="Pfam" id="PF01826"/>
    </source>
</evidence>
<dbReference type="InterPro" id="IPR036084">
    <property type="entry name" value="Ser_inhib-like_sf"/>
</dbReference>
<proteinExistence type="predicted"/>
<dbReference type="Gene3D" id="2.10.25.10">
    <property type="entry name" value="Laminin"/>
    <property type="match status" value="1"/>
</dbReference>
<name>A0A8X6T7T6_NEPPI</name>